<keyword evidence="3 6" id="KW-0812">Transmembrane</keyword>
<feature type="transmembrane region" description="Helical" evidence="6">
    <location>
        <begin position="184"/>
        <end position="205"/>
    </location>
</feature>
<gene>
    <name evidence="7" type="ORF">ABS766_15190</name>
</gene>
<keyword evidence="8" id="KW-1185">Reference proteome</keyword>
<sequence>MALFKKIFANSLVKLSSLNTLNIGIRILAGLISSKMIALFIGPGGMALTGSLRNFLSSVDAFSMLGMQNGIIKYTAEYERQRENLYKSLATSFLVVGVAVVICLLVLVGPAAYLSQWVFNGTDEYAWVFRILGIALPFYTGGILFMSVLNGLGRYKKVILLNLAANIGGVALSAILIWQYNIKGAFLGLILSPVILCFFSFYPLYRLLGGFHFLHKKYFSIPILKSLASYSLMALFTAIMAPFVFISIRNMIIDNHGADEAGYWEAVNRISVFYLMFVTTLLTVYFLPQLSKGTTIQHTKSIFRSYYKIIVPVFGAGLVAVYLLRYFIIGLLFSDNFLPMHKLFAWQLAGDFFKVCSLILGQEFFAKKMIKAYLATEVFSFAILYTGCALLIPDYGSEGAVMAHMFTYFVYFVVLAFIFRKKLF</sequence>
<evidence type="ECO:0000256" key="3">
    <source>
        <dbReference type="ARBA" id="ARBA00022692"/>
    </source>
</evidence>
<feature type="transmembrane region" description="Helical" evidence="6">
    <location>
        <begin position="399"/>
        <end position="419"/>
    </location>
</feature>
<dbReference type="Proteomes" id="UP001629156">
    <property type="component" value="Unassembled WGS sequence"/>
</dbReference>
<evidence type="ECO:0000256" key="5">
    <source>
        <dbReference type="ARBA" id="ARBA00023136"/>
    </source>
</evidence>
<feature type="transmembrane region" description="Helical" evidence="6">
    <location>
        <begin position="125"/>
        <end position="146"/>
    </location>
</feature>
<dbReference type="CDD" id="cd13125">
    <property type="entry name" value="MATE_like_10"/>
    <property type="match status" value="1"/>
</dbReference>
<evidence type="ECO:0000256" key="6">
    <source>
        <dbReference type="SAM" id="Phobius"/>
    </source>
</evidence>
<feature type="transmembrane region" description="Helical" evidence="6">
    <location>
        <begin position="226"/>
        <end position="246"/>
    </location>
</feature>
<accession>A0ABW8Z2I2</accession>
<dbReference type="PANTHER" id="PTHR30250:SF30">
    <property type="entry name" value="LIPID III FLIPPASE"/>
    <property type="match status" value="1"/>
</dbReference>
<evidence type="ECO:0000313" key="8">
    <source>
        <dbReference type="Proteomes" id="UP001629156"/>
    </source>
</evidence>
<protein>
    <submittedName>
        <fullName evidence="7">O-antigen translocase</fullName>
    </submittedName>
</protein>
<dbReference type="RefSeq" id="WP_408086045.1">
    <property type="nucleotide sequence ID" value="NZ_JBELPZ010000021.1"/>
</dbReference>
<dbReference type="Pfam" id="PF01943">
    <property type="entry name" value="Polysacc_synt"/>
    <property type="match status" value="1"/>
</dbReference>
<dbReference type="PANTHER" id="PTHR30250">
    <property type="entry name" value="PST FAMILY PREDICTED COLANIC ACID TRANSPORTER"/>
    <property type="match status" value="1"/>
</dbReference>
<feature type="transmembrane region" description="Helical" evidence="6">
    <location>
        <begin position="158"/>
        <end position="178"/>
    </location>
</feature>
<feature type="transmembrane region" description="Helical" evidence="6">
    <location>
        <begin position="93"/>
        <end position="113"/>
    </location>
</feature>
<feature type="transmembrane region" description="Helical" evidence="6">
    <location>
        <begin position="344"/>
        <end position="361"/>
    </location>
</feature>
<comment type="subcellular location">
    <subcellularLocation>
        <location evidence="1">Cell membrane</location>
        <topology evidence="1">Multi-pass membrane protein</topology>
    </subcellularLocation>
</comment>
<proteinExistence type="predicted"/>
<keyword evidence="4 6" id="KW-1133">Transmembrane helix</keyword>
<feature type="transmembrane region" description="Helical" evidence="6">
    <location>
        <begin position="309"/>
        <end position="332"/>
    </location>
</feature>
<comment type="caution">
    <text evidence="7">The sequence shown here is derived from an EMBL/GenBank/DDBJ whole genome shotgun (WGS) entry which is preliminary data.</text>
</comment>
<evidence type="ECO:0000256" key="1">
    <source>
        <dbReference type="ARBA" id="ARBA00004651"/>
    </source>
</evidence>
<keyword evidence="5 6" id="KW-0472">Membrane</keyword>
<organism evidence="7 8">
    <name type="scientific">Flavobacterium rhizosphaerae</name>
    <dbReference type="NCBI Taxonomy" id="3163298"/>
    <lineage>
        <taxon>Bacteria</taxon>
        <taxon>Pseudomonadati</taxon>
        <taxon>Bacteroidota</taxon>
        <taxon>Flavobacteriia</taxon>
        <taxon>Flavobacteriales</taxon>
        <taxon>Flavobacteriaceae</taxon>
        <taxon>Flavobacterium</taxon>
    </lineage>
</organism>
<dbReference type="InterPro" id="IPR050833">
    <property type="entry name" value="Poly_Biosynth_Transport"/>
</dbReference>
<dbReference type="InterPro" id="IPR002797">
    <property type="entry name" value="Polysacc_synth"/>
</dbReference>
<reference evidence="7 8" key="1">
    <citation type="submission" date="2024-06" db="EMBL/GenBank/DDBJ databases">
        <authorList>
            <person name="Kaempfer P."/>
            <person name="Viver T."/>
        </authorList>
    </citation>
    <scope>NUCLEOTIDE SEQUENCE [LARGE SCALE GENOMIC DNA]</scope>
    <source>
        <strain evidence="7 8">ST-119</strain>
    </source>
</reference>
<keyword evidence="2" id="KW-1003">Cell membrane</keyword>
<dbReference type="EMBL" id="JBELPZ010000021">
    <property type="protein sequence ID" value="MFL9845763.1"/>
    <property type="molecule type" value="Genomic_DNA"/>
</dbReference>
<evidence type="ECO:0000256" key="4">
    <source>
        <dbReference type="ARBA" id="ARBA00022989"/>
    </source>
</evidence>
<feature type="transmembrane region" description="Helical" evidence="6">
    <location>
        <begin position="266"/>
        <end position="288"/>
    </location>
</feature>
<evidence type="ECO:0000256" key="2">
    <source>
        <dbReference type="ARBA" id="ARBA00022475"/>
    </source>
</evidence>
<dbReference type="InterPro" id="IPR044550">
    <property type="entry name" value="WzxE"/>
</dbReference>
<feature type="transmembrane region" description="Helical" evidence="6">
    <location>
        <begin position="373"/>
        <end position="393"/>
    </location>
</feature>
<name>A0ABW8Z2I2_9FLAO</name>
<evidence type="ECO:0000313" key="7">
    <source>
        <dbReference type="EMBL" id="MFL9845763.1"/>
    </source>
</evidence>